<dbReference type="InterPro" id="IPR001680">
    <property type="entry name" value="WD40_rpt"/>
</dbReference>
<dbReference type="Gene3D" id="2.130.10.10">
    <property type="entry name" value="YVTN repeat-like/Quinoprotein amine dehydrogenase"/>
    <property type="match status" value="2"/>
</dbReference>
<dbReference type="InterPro" id="IPR036322">
    <property type="entry name" value="WD40_repeat_dom_sf"/>
</dbReference>
<dbReference type="InterPro" id="IPR052208">
    <property type="entry name" value="DmX-like/RAVE_component"/>
</dbReference>
<dbReference type="InterPro" id="IPR022033">
    <property type="entry name" value="Rav1p_C"/>
</dbReference>
<sequence>MHLHQVLTGAVNPGDNCYSVGSVEDIPFTAYGSGCDIVILADDFECVQIIPGAKHGNIQVSCVECSQQQGRIAASYGNAVCIFEPLGINSHKRNSCQWLKTGQFFLSSMTYNLAWDPQGNVKFVKYLFNICSQENLYANCCYLHLMAWSPDGEYFATAGKNDCLLKVWYPMTGWKSSLLPQENEEKKKSSGVVNFSFVYLAHPRAVTGFSWRNISKYMPRGLVCNVLLTSCLDGICRLWAETLLPEDTLLGEQICETSTSSISSTVSQSGKQKDKIQHALEVQLKNMRKGQRRSSVLVTHTDALPDQQGTHEVQRHISHHANALGHFHIAASINPNTDIPSVLAGTAFNIDEGNGGFVVHWLNNKEFNFTSSIEVFMQHLRKISEQVEEDFDVQAEKEEEMEEKEKGLHMKLDHEGSPKTSLLTGPCMPLPTVLLDQKIELLVTEWNRNPDMLFTIHPIDGTFLVWHVKYLDEYTPGIFRQVQVSFASRIPVAFPSGDASSLSKNIMMYACPVFVKDDSNVVYQKTVDFPDKTLANKGSSFDQDSANVNIISPKVMMVSKHIDGSLNQWAVTFADKSAFTTVLTVSHKFRYCGHRFHLNDLACHSVLPLLLTSSHHNALLTPESDSSWDSDMINRKMDPIKHVKGSSRQQLKNAATRTFHDPNAIYSELILWRVDPIGPLSYTGGVSELARINSLHTSAFSNVAWLPTLIPSYCLGTYCNSASACFVASDGKNLRLYQAVVDARKLLDELSDPESSKLIGEVFNIVSQQSTARPGCIIELDAITNKCRSNTQLLHVFQEDFILGYKPHKEDVEGKETEIFFQPSQGYRPPPFSEKFYLVVIEKDSNGCSVLQMWHLHLKSVVPVQKTVVSSPNVSPGISPIPRSSSIANLQTASKLILSSRLVYSQPLDLPAGVEVIRATPSAGHLSSSSIYPVCLAPYLIVTSCSDNRVRFWRCTVETDLNSKNEERETYHWRKWPLMNDEGEDNSSTVSIVGRPVAVSCSYTGRLAVAYKQPIQHNGFVSKEFSMHVCILECESTGGSEWVVEQTIHLDDLVKVGSVLDSRVSVDSNLFVYSKSDAFLNKDKYLVPSIKHLVHLDWVSKEDGSHILTVGVGANIYMYGRLSGIVTDQTSSKEGVAVITLPLGGSIKQGIKSKWVLLRSIDLVSSVDGTPSLPVSLSWVRDGILVVGMDCEMHVYAQWKHAIRFGDGENDVFTTEDSTTQDPLKTSLIAKKTSIIDRAGIVDDVFGTPTVIQDGGLFEAAHVLSPTLPQYHPTQLLELMDLGKVRRAKAILSHLVKCIAGEVAIVKDTEAGEGTGPKRHLSRTISVSGSTAKDTITAGKDGTRDYTEIDSIPPLPLYALLAADQDATFVSEETSKIPQGSEDHAKRKTEDQYSDLFQIPSVTTEDFIDFEPEKRESKSKVINLSQYGPTYFGQEHASVLSSHLMHSSLPGLTRLEQMFLVALADTVATTSTELDENRDKNYSGRDTLDECGLRYLLAMRLHTCLLTSLPPLYRVQLLHQGLSTCHFAWAFHSEAEEELISMIPAIQKGDPQWSELRAMGIGWWVRNINTLRRCIEKVAKASFQRNNDALDAALFYLAMKKKAVVWGLFRSQNDEKMTAFFSHNFSEDRWRKAALKNAFALLGKQRFEQSAAFFLLAGSLKDAIEVCLEKMEDIQLAMVIARLYESEFETSVTYTSILYEKILGCQKDGTGFSCTKLHSDPFLRSIAYWIMKDYTRALDTLLEQTPKDDDENPVIVKSCNPVVFSFYNYLRTHPLLIRRYFSSPEGTLATLGLKTEKSFVDKINLIERKLFFTTANAHFKVGCPVLALEVLSKIPKVRKKSTVAAESESPSTPIQAGVSDSKVLRDGAGSGDIDWSKPISTSFALENTVESSAQFDWSQPAVKFDDEPLTLDWGEDKNGSDEEEKDVGIIMKNSKSDSKSGEDDERTSDTNIPQTPHEETCDAGDTEVDVIAEQLKFRACLKILMTELRTLATGYEVDGGKLRFQLYNWLEKEIAAMHEICNHDTGDIVHMNGNQIERRRLQAKREHAERRKWWLQKNQALLRVFLSYCSLHGAQGGGLASVRMELKFLLQESQQETTVKQLQSPLPLPTTLPLLSASIASTKTVIANPVLYLNNHIHDILYTIVQMKSPPHPHIEDVKVMKSVYTLHSLAASTFCIHFINALCDSQHLQADANQFTGMVYQGLLLSDRRRLRTESIEEHATPNSSPAQWPGVSSLINLLSSAQDEDQPKLNILLCEAVVAVYLSLLIHALATNSCNDYSTIRNIPVLCLLITLFMPGRPVKDSTVPPPVPAERPSYKEKFIPPELSMWDYFMAKPFLPLSDSGVIYDSDESFHSDEEEDDDDAFLSDTQIQEHKDANSYRMDQFEGPPPNYINTYPSDIGIGAGPAILRNKAMIEPENTPFKSKDYSALPAKRLWHFLVKQEILQETFIRYIFTKKRKQSEVEADLGYPGGKAKIIHKESDMIMAFAVNKANSNEIVLASTHDVQELDISALLAAQSFIWIGEEYDRESKRYDCFFVVILRVLSAASSFGATQIQPSSSMPWLGSGQTSTGAGVLIKRNLNNVKRMASHPVHQYYLTGAQDGSVRMFEWTRPQQLVCFQQAGNARVTRMYFNSQGNKCGVADGEGFLSIWQVNQTTSNPKPYLSWQCHSKTTSDFAFITSSSLVATSGQSNDNRNVCLWDSLASSGNNLIHAFTCHDHGATVLQYAPKHQLLISGGRKGYICIFDIRQRQLLYTFHAHESAVKALALDPSEDYFVTGSAEGNMKVWRLTGYNLIHSFKNEHAKQSIFRNIGAGVTQIETVQGNRIFSCGADGTLKMRVLPNAFNVPSSISDTL</sequence>
<feature type="domain" description="RAVE complex protein Rav1 C-terminal" evidence="3">
    <location>
        <begin position="1391"/>
        <end position="1829"/>
    </location>
</feature>
<dbReference type="Ensembl" id="ENSSHBT00005008992.1">
    <property type="protein sequence ID" value="ENSSHBP00005007489.1"/>
    <property type="gene ID" value="ENSSHBG00005005661.1"/>
</dbReference>
<keyword evidence="1" id="KW-0853">WD repeat</keyword>
<accession>A0A672TYB7</accession>
<dbReference type="SUPFAM" id="SSF50978">
    <property type="entry name" value="WD40 repeat-like"/>
    <property type="match status" value="3"/>
</dbReference>
<evidence type="ECO:0000313" key="5">
    <source>
        <dbReference type="Proteomes" id="UP000472266"/>
    </source>
</evidence>
<reference evidence="4" key="3">
    <citation type="submission" date="2025-09" db="UniProtKB">
        <authorList>
            <consortium name="Ensembl"/>
        </authorList>
    </citation>
    <scope>IDENTIFICATION</scope>
</reference>
<feature type="region of interest" description="Disordered" evidence="2">
    <location>
        <begin position="1908"/>
        <end position="1964"/>
    </location>
</feature>
<protein>
    <submittedName>
        <fullName evidence="4">Dmx like 2</fullName>
    </submittedName>
</protein>
<organism evidence="4 5">
    <name type="scientific">Strigops habroptila</name>
    <name type="common">Kakapo</name>
    <dbReference type="NCBI Taxonomy" id="2489341"/>
    <lineage>
        <taxon>Eukaryota</taxon>
        <taxon>Metazoa</taxon>
        <taxon>Chordata</taxon>
        <taxon>Craniata</taxon>
        <taxon>Vertebrata</taxon>
        <taxon>Euteleostomi</taxon>
        <taxon>Archelosauria</taxon>
        <taxon>Archosauria</taxon>
        <taxon>Dinosauria</taxon>
        <taxon>Saurischia</taxon>
        <taxon>Theropoda</taxon>
        <taxon>Coelurosauria</taxon>
        <taxon>Aves</taxon>
        <taxon>Neognathae</taxon>
        <taxon>Neoaves</taxon>
        <taxon>Telluraves</taxon>
        <taxon>Australaves</taxon>
        <taxon>Psittaciformes</taxon>
        <taxon>Psittacidae</taxon>
        <taxon>Strigops</taxon>
    </lineage>
</organism>
<feature type="repeat" description="WD" evidence="1">
    <location>
        <begin position="2714"/>
        <end position="2755"/>
    </location>
</feature>
<reference evidence="4 5" key="1">
    <citation type="submission" date="2019-11" db="EMBL/GenBank/DDBJ databases">
        <title>Strigops habroptila (kakapo) genome, bStrHab1, primary haplotype, v2.</title>
        <authorList>
            <person name="Jarvis E.D."/>
            <person name="Howard J."/>
            <person name="Rhie A."/>
            <person name="Phillippy A."/>
            <person name="Korlach J."/>
            <person name="Digby A."/>
            <person name="Iorns D."/>
            <person name="Eason D."/>
            <person name="Robertson B."/>
            <person name="Raemaekers T."/>
            <person name="Howe K."/>
            <person name="Lewin H."/>
            <person name="Damas J."/>
            <person name="Hastie A."/>
            <person name="Tracey A."/>
            <person name="Chow W."/>
            <person name="Fedrigo O."/>
        </authorList>
    </citation>
    <scope>NUCLEOTIDE SEQUENCE [LARGE SCALE GENOMIC DNA]</scope>
</reference>
<evidence type="ECO:0000256" key="2">
    <source>
        <dbReference type="SAM" id="MobiDB-lite"/>
    </source>
</evidence>
<evidence type="ECO:0000313" key="4">
    <source>
        <dbReference type="Ensembl" id="ENSSHBP00005007489.1"/>
    </source>
</evidence>
<evidence type="ECO:0000256" key="1">
    <source>
        <dbReference type="PROSITE-ProRule" id="PRU00221"/>
    </source>
</evidence>
<feature type="domain" description="RAVE complex protein Rav1 C-terminal" evidence="3">
    <location>
        <begin position="1068"/>
        <end position="1304"/>
    </location>
</feature>
<keyword evidence="5" id="KW-1185">Reference proteome</keyword>
<name>A0A672TYB7_STRHB</name>
<dbReference type="GO" id="GO:0007035">
    <property type="term" value="P:vacuolar acidification"/>
    <property type="evidence" value="ECO:0007669"/>
    <property type="project" value="TreeGrafter"/>
</dbReference>
<dbReference type="InterPro" id="IPR015943">
    <property type="entry name" value="WD40/YVTN_repeat-like_dom_sf"/>
</dbReference>
<dbReference type="PROSITE" id="PS50082">
    <property type="entry name" value="WD_REPEATS_2"/>
    <property type="match status" value="2"/>
</dbReference>
<dbReference type="PANTHER" id="PTHR13950">
    <property type="entry name" value="RABCONNECTIN-RELATED"/>
    <property type="match status" value="1"/>
</dbReference>
<dbReference type="PANTHER" id="PTHR13950:SF13">
    <property type="entry name" value="DMX-LIKE PROTEIN 2"/>
    <property type="match status" value="1"/>
</dbReference>
<gene>
    <name evidence="4" type="primary">DMXL2</name>
</gene>
<evidence type="ECO:0000259" key="3">
    <source>
        <dbReference type="Pfam" id="PF12234"/>
    </source>
</evidence>
<dbReference type="Pfam" id="PF12234">
    <property type="entry name" value="Rav1p_C"/>
    <property type="match status" value="2"/>
</dbReference>
<dbReference type="Proteomes" id="UP000472266">
    <property type="component" value="Chromosome 10"/>
</dbReference>
<feature type="repeat" description="WD" evidence="1">
    <location>
        <begin position="2756"/>
        <end position="2797"/>
    </location>
</feature>
<reference evidence="4" key="2">
    <citation type="submission" date="2025-08" db="UniProtKB">
        <authorList>
            <consortium name="Ensembl"/>
        </authorList>
    </citation>
    <scope>IDENTIFICATION</scope>
</reference>
<dbReference type="PROSITE" id="PS50294">
    <property type="entry name" value="WD_REPEATS_REGION"/>
    <property type="match status" value="1"/>
</dbReference>
<dbReference type="Pfam" id="PF00400">
    <property type="entry name" value="WD40"/>
    <property type="match status" value="2"/>
</dbReference>
<dbReference type="SMART" id="SM00320">
    <property type="entry name" value="WD40"/>
    <property type="match status" value="12"/>
</dbReference>
<proteinExistence type="predicted"/>
<dbReference type="FunFam" id="2.130.10.10:FF:000254">
    <property type="entry name" value="dmX-like protein 2 isoform X2"/>
    <property type="match status" value="1"/>
</dbReference>
<dbReference type="GeneTree" id="ENSGT00390000000096"/>
<dbReference type="GO" id="GO:0043291">
    <property type="term" value="C:RAVE complex"/>
    <property type="evidence" value="ECO:0007669"/>
    <property type="project" value="TreeGrafter"/>
</dbReference>
<feature type="region of interest" description="Disordered" evidence="2">
    <location>
        <begin position="1842"/>
        <end position="1863"/>
    </location>
</feature>